<evidence type="ECO:0000313" key="4">
    <source>
        <dbReference type="Proteomes" id="UP000823388"/>
    </source>
</evidence>
<evidence type="ECO:0000313" key="3">
    <source>
        <dbReference type="EMBL" id="KAG2549858.1"/>
    </source>
</evidence>
<name>A0A8T0NLW3_PANVG</name>
<dbReference type="SUPFAM" id="SSF53098">
    <property type="entry name" value="Ribonuclease H-like"/>
    <property type="match status" value="1"/>
</dbReference>
<gene>
    <name evidence="3" type="ORF">PVAP13_9KG243613</name>
</gene>
<dbReference type="GO" id="GO:0046983">
    <property type="term" value="F:protein dimerization activity"/>
    <property type="evidence" value="ECO:0007669"/>
    <property type="project" value="InterPro"/>
</dbReference>
<reference evidence="3" key="1">
    <citation type="submission" date="2020-05" db="EMBL/GenBank/DDBJ databases">
        <title>WGS assembly of Panicum virgatum.</title>
        <authorList>
            <person name="Lovell J.T."/>
            <person name="Jenkins J."/>
            <person name="Shu S."/>
            <person name="Juenger T.E."/>
            <person name="Schmutz J."/>
        </authorList>
    </citation>
    <scope>NUCLEOTIDE SEQUENCE</scope>
    <source>
        <strain evidence="3">AP13</strain>
    </source>
</reference>
<dbReference type="PANTHER" id="PTHR45749">
    <property type="match status" value="1"/>
</dbReference>
<dbReference type="SMART" id="SM00597">
    <property type="entry name" value="ZnF_TTF"/>
    <property type="match status" value="1"/>
</dbReference>
<proteinExistence type="predicted"/>
<dbReference type="InterPro" id="IPR012337">
    <property type="entry name" value="RNaseH-like_sf"/>
</dbReference>
<feature type="domain" description="TTF-type" evidence="2">
    <location>
        <begin position="169"/>
        <end position="270"/>
    </location>
</feature>
<evidence type="ECO:0000259" key="2">
    <source>
        <dbReference type="SMART" id="SM00597"/>
    </source>
</evidence>
<dbReference type="InterPro" id="IPR008906">
    <property type="entry name" value="HATC_C_dom"/>
</dbReference>
<dbReference type="PANTHER" id="PTHR45749:SF35">
    <property type="entry name" value="AC-LIKE TRANSPOSASE-RELATED"/>
    <property type="match status" value="1"/>
</dbReference>
<comment type="caution">
    <text evidence="3">The sequence shown here is derived from an EMBL/GenBank/DDBJ whole genome shotgun (WGS) entry which is preliminary data.</text>
</comment>
<feature type="region of interest" description="Disordered" evidence="1">
    <location>
        <begin position="1"/>
        <end position="81"/>
    </location>
</feature>
<dbReference type="AlphaFoldDB" id="A0A8T0NLW3"/>
<feature type="compositionally biased region" description="Basic and acidic residues" evidence="1">
    <location>
        <begin position="33"/>
        <end position="43"/>
    </location>
</feature>
<protein>
    <recommendedName>
        <fullName evidence="2">TTF-type domain-containing protein</fullName>
    </recommendedName>
</protein>
<keyword evidence="4" id="KW-1185">Reference proteome</keyword>
<dbReference type="EMBL" id="CM029053">
    <property type="protein sequence ID" value="KAG2549858.1"/>
    <property type="molecule type" value="Genomic_DNA"/>
</dbReference>
<dbReference type="Pfam" id="PF05699">
    <property type="entry name" value="Dimer_Tnp_hAT"/>
    <property type="match status" value="1"/>
</dbReference>
<sequence length="859" mass="98310">MSSAKQHRKYDSGYQKRKKKQRIDELIESQKGAMERFIRKEPQVSHPGNQGQGSTQNTSVPNANEPNDGETQVENTIPTDEIEIENIEEVPNNSDNMDGTSTDVNLELDSSSRDANVDTSFSPDIFDPRYWDSLDPRQVDILAKKGPKRDLSIKKGPKDRYSRRWSARSYIRILPNGEKCNRDWLVYSKELDRVFCFSCKLFTNGHRKGQLANDGFNDWTHLYERITEHETSSDHVLTMTTWYDLRNNLEKGKGIDKVAQRQLEKEKEHWRKVLFRIVAIVKFLAKHSLAFRGHNSKLYDDSNGNFLGLIEMLAEFDPVIQEHVRRITNEETHVHYLGPRIQNELIHLLASAIKSETIEKIKNAKYFSVLLDCTPDASHQEQMSLIIRYVDLSSNDVKIEESFMGFLDVNDTTGQGLFDVLVSELKNLGLDIDDVRGQGYDNGSNMKGKNQGVQKKLLDVNPRAFYSACGCHSLNLTLCDMAKACAKDFFGIIQRIYTTFAKSTKKWQILKDNISGLTLKSVSATRWESRIESVKAIRFQCADIREALLQVSDIDNDPGSSSEAKGLANNELGEFEFIVAIVIWYEVLYAVNLVSKHLQAKDMLIDIAIEKVEGLISFFKNYRETGFLEALETAKGIALEMDIGTTFRKKRVIKRKRQFDETSDDTNLATQSAEESFRISYFIPIVDQAIASLTRRFEQYQSYQKNFGFLFTSEALKSLDAKSLKSSCQNLEAILTKDGKSDIAASELYVELKFLQDFIPKDDMGPVEILKFLKRHDCFPNASIAYRIMLTIPVTVASAERSFSKLKLLKSYLRSTMTQERLNDLAMIALESDMLEKIDYERIVEDFISKNAQRIKFFK</sequence>
<dbReference type="InterPro" id="IPR025398">
    <property type="entry name" value="DUF4371"/>
</dbReference>
<organism evidence="3 4">
    <name type="scientific">Panicum virgatum</name>
    <name type="common">Blackwell switchgrass</name>
    <dbReference type="NCBI Taxonomy" id="38727"/>
    <lineage>
        <taxon>Eukaryota</taxon>
        <taxon>Viridiplantae</taxon>
        <taxon>Streptophyta</taxon>
        <taxon>Embryophyta</taxon>
        <taxon>Tracheophyta</taxon>
        <taxon>Spermatophyta</taxon>
        <taxon>Magnoliopsida</taxon>
        <taxon>Liliopsida</taxon>
        <taxon>Poales</taxon>
        <taxon>Poaceae</taxon>
        <taxon>PACMAD clade</taxon>
        <taxon>Panicoideae</taxon>
        <taxon>Panicodae</taxon>
        <taxon>Paniceae</taxon>
        <taxon>Panicinae</taxon>
        <taxon>Panicum</taxon>
        <taxon>Panicum sect. Hiantes</taxon>
    </lineage>
</organism>
<feature type="compositionally biased region" description="Polar residues" evidence="1">
    <location>
        <begin position="46"/>
        <end position="73"/>
    </location>
</feature>
<evidence type="ECO:0000256" key="1">
    <source>
        <dbReference type="SAM" id="MobiDB-lite"/>
    </source>
</evidence>
<dbReference type="Pfam" id="PF14291">
    <property type="entry name" value="DUF4371"/>
    <property type="match status" value="1"/>
</dbReference>
<accession>A0A8T0NLW3</accession>
<dbReference type="InterPro" id="IPR006580">
    <property type="entry name" value="Znf_TTF"/>
</dbReference>
<dbReference type="Proteomes" id="UP000823388">
    <property type="component" value="Chromosome 9K"/>
</dbReference>